<dbReference type="EMBL" id="CP158357">
    <property type="protein sequence ID" value="XBX79921.1"/>
    <property type="molecule type" value="Genomic_DNA"/>
</dbReference>
<dbReference type="SUPFAM" id="SSF52777">
    <property type="entry name" value="CoA-dependent acyltransferases"/>
    <property type="match status" value="2"/>
</dbReference>
<dbReference type="AlphaFoldDB" id="A0AAU7VZT1"/>
<dbReference type="Gene3D" id="3.30.559.10">
    <property type="entry name" value="Chloramphenicol acetyltransferase-like domain"/>
    <property type="match status" value="1"/>
</dbReference>
<evidence type="ECO:0000313" key="1">
    <source>
        <dbReference type="EMBL" id="XBX79921.1"/>
    </source>
</evidence>
<dbReference type="Gene3D" id="3.30.559.30">
    <property type="entry name" value="Nonribosomal peptide synthetase, condensation domain"/>
    <property type="match status" value="1"/>
</dbReference>
<evidence type="ECO:0008006" key="2">
    <source>
        <dbReference type="Google" id="ProtNLM"/>
    </source>
</evidence>
<accession>A0AAU7VZT1</accession>
<dbReference type="InterPro" id="IPR023213">
    <property type="entry name" value="CAT-like_dom_sf"/>
</dbReference>
<gene>
    <name evidence="1" type="ORF">ABS642_07520</name>
</gene>
<proteinExistence type="predicted"/>
<protein>
    <recommendedName>
        <fullName evidence="2">Condensation domain-containing protein</fullName>
    </recommendedName>
</protein>
<name>A0AAU7VZT1_9MICO</name>
<sequence>MSDVVGFTVSIAHLSVEDVYAALEDVYIRVDTLRTFFSTQLEKPQQYIHEPDLLKMPVTVVPAASVSDTLAELYGTAFDTTVPHPYRFILSINKSGLVDSVSLVISHMLVDLAGVDLLKKEICACLEGGIGTPISGIRKLRDLEDDEDYSSADRFFEEGYGAFPNTIFPGVPDHPDTDGKYYYEIYTSQPLGRLIARKASQLGVLSSAYVLASYAAALSSMTGAETVGIINMMHNRMGARRNVAANLVSGIPIAVHVAHASSIGVLATEVSGPILRGFRSGVLAESHIARILNSVAQTRRVNLRLESVFNFVDIAHDAVGDVIRRDRHERVGAVPDPLVRMVCRVTGGSTQLAIEASSRAFDAHATRRLMDRVIDALLTGEMPVARTELGNLWVSRPSSLVRVAELESCYSSIPGVRDVSLSVQGGVIGARVKGSLSESDFLASLVERCSIDPRVVCADELSYQSAESVITGPSPSSPASLEALLAAVAEARGEADATETFFAQGGEYLQLGRVSLAMRNHGYLCWPSDFLHGRSLQAVSRYLDLGDLEPVLT</sequence>
<reference evidence="1" key="1">
    <citation type="submission" date="2024-06" db="EMBL/GenBank/DDBJ databases">
        <title>Draft genome sequence of Microbacterium sp. strain A8/3-1, isolated from Oxytropis tragacanthoides Fisch. ex DC. Root nodules in the Altai region of Russia.</title>
        <authorList>
            <person name="Sazanova A."/>
            <person name="Guro P."/>
            <person name="Kuznetsova I."/>
            <person name="Belimov A."/>
            <person name="Safronova V."/>
        </authorList>
    </citation>
    <scope>NUCLEOTIDE SEQUENCE</scope>
    <source>
        <strain evidence="1">A8/3-1</strain>
    </source>
</reference>
<dbReference type="RefSeq" id="WP_350352829.1">
    <property type="nucleotide sequence ID" value="NZ_CP158357.1"/>
</dbReference>
<organism evidence="1">
    <name type="scientific">Microbacterium sp. A8/3-1</name>
    <dbReference type="NCBI Taxonomy" id="3160749"/>
    <lineage>
        <taxon>Bacteria</taxon>
        <taxon>Bacillati</taxon>
        <taxon>Actinomycetota</taxon>
        <taxon>Actinomycetes</taxon>
        <taxon>Micrococcales</taxon>
        <taxon>Microbacteriaceae</taxon>
        <taxon>Microbacterium</taxon>
    </lineage>
</organism>